<keyword evidence="1" id="KW-0732">Signal</keyword>
<gene>
    <name evidence="2" type="ORF">COW36_21640</name>
</gene>
<evidence type="ECO:0000313" key="2">
    <source>
        <dbReference type="EMBL" id="PIW14643.1"/>
    </source>
</evidence>
<name>A0A2M7FZ40_9BACT</name>
<dbReference type="EMBL" id="PFFQ01000059">
    <property type="protein sequence ID" value="PIW14643.1"/>
    <property type="molecule type" value="Genomic_DNA"/>
</dbReference>
<accession>A0A2M7FZ40</accession>
<protein>
    <submittedName>
        <fullName evidence="2">Uncharacterized protein</fullName>
    </submittedName>
</protein>
<reference evidence="2 3" key="1">
    <citation type="submission" date="2017-09" db="EMBL/GenBank/DDBJ databases">
        <title>Depth-based differentiation of microbial function through sediment-hosted aquifers and enrichment of novel symbionts in the deep terrestrial subsurface.</title>
        <authorList>
            <person name="Probst A.J."/>
            <person name="Ladd B."/>
            <person name="Jarett J.K."/>
            <person name="Geller-Mcgrath D.E."/>
            <person name="Sieber C.M."/>
            <person name="Emerson J.B."/>
            <person name="Anantharaman K."/>
            <person name="Thomas B.C."/>
            <person name="Malmstrom R."/>
            <person name="Stieglmeier M."/>
            <person name="Klingl A."/>
            <person name="Woyke T."/>
            <person name="Ryan C.M."/>
            <person name="Banfield J.F."/>
        </authorList>
    </citation>
    <scope>NUCLEOTIDE SEQUENCE [LARGE SCALE GENOMIC DNA]</scope>
    <source>
        <strain evidence="2">CG17_big_fil_post_rev_8_21_14_2_50_48_46</strain>
    </source>
</reference>
<comment type="caution">
    <text evidence="2">The sequence shown here is derived from an EMBL/GenBank/DDBJ whole genome shotgun (WGS) entry which is preliminary data.</text>
</comment>
<evidence type="ECO:0000256" key="1">
    <source>
        <dbReference type="SAM" id="SignalP"/>
    </source>
</evidence>
<proteinExistence type="predicted"/>
<feature type="signal peptide" evidence="1">
    <location>
        <begin position="1"/>
        <end position="24"/>
    </location>
</feature>
<sequence length="188" mass="19838">MLRIFCLCAVLGSSALVTTGQSRAALAKSQHLSRHQLNASQLRLLKALGTPVVVPGYMPAGYTLEGVYAQQTCAGVGGGPGYELRYLHIGEDTSSVIILRGATGGFGGPAGDERLLVKNPVLGPVGLEYFKPGGASMPELKQGYYLSDWVGKGPLYFSIITTGNLSDEFAPPARAELIKVLQALVYLP</sequence>
<dbReference type="AlphaFoldDB" id="A0A2M7FZ40"/>
<dbReference type="Proteomes" id="UP000231019">
    <property type="component" value="Unassembled WGS sequence"/>
</dbReference>
<evidence type="ECO:0000313" key="3">
    <source>
        <dbReference type="Proteomes" id="UP000231019"/>
    </source>
</evidence>
<organism evidence="2 3">
    <name type="scientific">bacterium (Candidatus Blackallbacteria) CG17_big_fil_post_rev_8_21_14_2_50_48_46</name>
    <dbReference type="NCBI Taxonomy" id="2014261"/>
    <lineage>
        <taxon>Bacteria</taxon>
        <taxon>Candidatus Blackallbacteria</taxon>
    </lineage>
</organism>
<feature type="chain" id="PRO_5014656636" evidence="1">
    <location>
        <begin position="25"/>
        <end position="188"/>
    </location>
</feature>